<dbReference type="Proteomes" id="UP000537141">
    <property type="component" value="Unassembled WGS sequence"/>
</dbReference>
<comment type="caution">
    <text evidence="1">The sequence shown here is derived from an EMBL/GenBank/DDBJ whole genome shotgun (WGS) entry which is preliminary data.</text>
</comment>
<dbReference type="AlphaFoldDB" id="A0A7X0NJT2"/>
<gene>
    <name evidence="1" type="ORF">HNQ55_003282</name>
</gene>
<keyword evidence="2" id="KW-1185">Reference proteome</keyword>
<reference evidence="1 2" key="1">
    <citation type="submission" date="2020-08" db="EMBL/GenBank/DDBJ databases">
        <title>Genomic Encyclopedia of Type Strains, Phase IV (KMG-IV): sequencing the most valuable type-strain genomes for metagenomic binning, comparative biology and taxonomic classification.</title>
        <authorList>
            <person name="Goeker M."/>
        </authorList>
    </citation>
    <scope>NUCLEOTIDE SEQUENCE [LARGE SCALE GENOMIC DNA]</scope>
    <source>
        <strain evidence="1 2">DSM 26287</strain>
    </source>
</reference>
<evidence type="ECO:0000313" key="1">
    <source>
        <dbReference type="EMBL" id="MBB6544749.1"/>
    </source>
</evidence>
<dbReference type="EMBL" id="JACHHU010000036">
    <property type="protein sequence ID" value="MBB6544749.1"/>
    <property type="molecule type" value="Genomic_DNA"/>
</dbReference>
<name>A0A7X0NJT2_9GAMM</name>
<evidence type="ECO:0000313" key="2">
    <source>
        <dbReference type="Proteomes" id="UP000537141"/>
    </source>
</evidence>
<organism evidence="1 2">
    <name type="scientific">Thalassotalea piscium</name>
    <dbReference type="NCBI Taxonomy" id="1230533"/>
    <lineage>
        <taxon>Bacteria</taxon>
        <taxon>Pseudomonadati</taxon>
        <taxon>Pseudomonadota</taxon>
        <taxon>Gammaproteobacteria</taxon>
        <taxon>Alteromonadales</taxon>
        <taxon>Colwelliaceae</taxon>
        <taxon>Thalassotalea</taxon>
    </lineage>
</organism>
<accession>A0A7X0NJT2</accession>
<proteinExistence type="predicted"/>
<dbReference type="RefSeq" id="WP_184426159.1">
    <property type="nucleotide sequence ID" value="NZ_BAABLB010000034.1"/>
</dbReference>
<sequence>MRTGLKVLDKLIENYSISIGPYCDNDFQKIDIIDSQTYISRFNLPHCMQQYCTELSYFNDKYLLLYRFSIPHLEHKRLGYFLFNQEGLLLEQVCFTKCPRYKKAFQKIKSFYLNAKVNTA</sequence>
<protein>
    <submittedName>
        <fullName evidence="1">Uncharacterized protein</fullName>
    </submittedName>
</protein>